<dbReference type="OrthoDB" id="37537at2759"/>
<dbReference type="PRINTS" id="PR00069">
    <property type="entry name" value="ALDKETRDTASE"/>
</dbReference>
<evidence type="ECO:0000259" key="3">
    <source>
        <dbReference type="Pfam" id="PF00248"/>
    </source>
</evidence>
<protein>
    <recommendedName>
        <fullName evidence="3">NADP-dependent oxidoreductase domain-containing protein</fullName>
    </recommendedName>
</protein>
<dbReference type="SUPFAM" id="SSF51430">
    <property type="entry name" value="NAD(P)-linked oxidoreductase"/>
    <property type="match status" value="1"/>
</dbReference>
<feature type="region of interest" description="Disordered" evidence="1">
    <location>
        <begin position="122"/>
        <end position="142"/>
    </location>
</feature>
<organism evidence="4 5">
    <name type="scientific">Thalassiosira oceanica</name>
    <name type="common">Marine diatom</name>
    <dbReference type="NCBI Taxonomy" id="159749"/>
    <lineage>
        <taxon>Eukaryota</taxon>
        <taxon>Sar</taxon>
        <taxon>Stramenopiles</taxon>
        <taxon>Ochrophyta</taxon>
        <taxon>Bacillariophyta</taxon>
        <taxon>Coscinodiscophyceae</taxon>
        <taxon>Thalassiosirophycidae</taxon>
        <taxon>Thalassiosirales</taxon>
        <taxon>Thalassiosiraceae</taxon>
        <taxon>Thalassiosira</taxon>
    </lineage>
</organism>
<name>K0TBP7_THAOC</name>
<dbReference type="Gene3D" id="3.20.20.100">
    <property type="entry name" value="NADP-dependent oxidoreductase domain"/>
    <property type="match status" value="1"/>
</dbReference>
<evidence type="ECO:0000313" key="4">
    <source>
        <dbReference type="EMBL" id="EJK74549.1"/>
    </source>
</evidence>
<evidence type="ECO:0000256" key="1">
    <source>
        <dbReference type="SAM" id="MobiDB-lite"/>
    </source>
</evidence>
<reference evidence="4 5" key="1">
    <citation type="journal article" date="2012" name="Genome Biol.">
        <title>Genome and low-iron response of an oceanic diatom adapted to chronic iron limitation.</title>
        <authorList>
            <person name="Lommer M."/>
            <person name="Specht M."/>
            <person name="Roy A.S."/>
            <person name="Kraemer L."/>
            <person name="Andreson R."/>
            <person name="Gutowska M.A."/>
            <person name="Wolf J."/>
            <person name="Bergner S.V."/>
            <person name="Schilhabel M.B."/>
            <person name="Klostermeier U.C."/>
            <person name="Beiko R.G."/>
            <person name="Rosenstiel P."/>
            <person name="Hippler M."/>
            <person name="Laroche J."/>
        </authorList>
    </citation>
    <scope>NUCLEOTIDE SEQUENCE [LARGE SCALE GENOMIC DNA]</scope>
    <source>
        <strain evidence="4 5">CCMP1005</strain>
    </source>
</reference>
<dbReference type="PANTHER" id="PTHR43312:SF2">
    <property type="entry name" value="OXIDOREDUCTASE"/>
    <property type="match status" value="1"/>
</dbReference>
<dbReference type="Pfam" id="PF00248">
    <property type="entry name" value="Aldo_ket_red"/>
    <property type="match status" value="1"/>
</dbReference>
<dbReference type="GO" id="GO:0016491">
    <property type="term" value="F:oxidoreductase activity"/>
    <property type="evidence" value="ECO:0007669"/>
    <property type="project" value="InterPro"/>
</dbReference>
<evidence type="ECO:0000313" key="5">
    <source>
        <dbReference type="Proteomes" id="UP000266841"/>
    </source>
</evidence>
<dbReference type="Proteomes" id="UP000266841">
    <property type="component" value="Unassembled WGS sequence"/>
</dbReference>
<dbReference type="PANTHER" id="PTHR43312">
    <property type="entry name" value="D-THREO-ALDOSE 1-DEHYDROGENASE"/>
    <property type="match status" value="1"/>
</dbReference>
<dbReference type="AlphaFoldDB" id="K0TBP7"/>
<dbReference type="InterPro" id="IPR020471">
    <property type="entry name" value="AKR"/>
</dbReference>
<keyword evidence="2" id="KW-0472">Membrane</keyword>
<comment type="caution">
    <text evidence="4">The sequence shown here is derived from an EMBL/GenBank/DDBJ whole genome shotgun (WGS) entry which is preliminary data.</text>
</comment>
<dbReference type="EMBL" id="AGNL01003563">
    <property type="protein sequence ID" value="EJK74549.1"/>
    <property type="molecule type" value="Genomic_DNA"/>
</dbReference>
<dbReference type="OMA" id="THIETAQ"/>
<dbReference type="InterPro" id="IPR036812">
    <property type="entry name" value="NAD(P)_OxRdtase_dom_sf"/>
</dbReference>
<dbReference type="InterPro" id="IPR023210">
    <property type="entry name" value="NADP_OxRdtase_dom"/>
</dbReference>
<dbReference type="eggNOG" id="ENOG502SMKH">
    <property type="taxonomic scope" value="Eukaryota"/>
</dbReference>
<keyword evidence="2" id="KW-0812">Transmembrane</keyword>
<feature type="transmembrane region" description="Helical" evidence="2">
    <location>
        <begin position="7"/>
        <end position="30"/>
    </location>
</feature>
<dbReference type="InterPro" id="IPR053135">
    <property type="entry name" value="AKR2_Oxidoreductase"/>
</dbReference>
<keyword evidence="5" id="KW-1185">Reference proteome</keyword>
<gene>
    <name evidence="4" type="ORF">THAOC_03766</name>
</gene>
<proteinExistence type="predicted"/>
<keyword evidence="2" id="KW-1133">Transmembrane helix</keyword>
<evidence type="ECO:0000256" key="2">
    <source>
        <dbReference type="SAM" id="Phobius"/>
    </source>
</evidence>
<feature type="domain" description="NADP-dependent oxidoreductase" evidence="3">
    <location>
        <begin position="218"/>
        <end position="382"/>
    </location>
</feature>
<accession>K0TBP7</accession>
<sequence>MKKQRSIIMAGMLDVVLISSHLLYPLIFFASASVDPDNTYFSAAADIVIRHENQKCPKRRFSTFDLSNVSCDNGSIVAVATDFLAKFCPDLLEILARNDDRDRLIKIGRTVNSSLRYCEEVSSRETEGVSPPRSNGTEGEEIGNEVEADGALRRLVKECQMLAKILTKPTKVPTTRFGRTEIDMPIVNVGCMRFQQSWNRGGGVPVKSADQLAKDCQSNVVDILKHAINCGVTHIETAQMYGCSELQIGLALKQLFDEGFCRRDDLIIQTKGAVGSGTTKTSYKSSILEQLHGLGLEYVDLFAVHGLNTQDTYDLLFEQGEGNNLIEALQELRAEGRVKNVGFSTHGPAHVIKKAIETDSFDYVNLHYHFMGGGYTSAGDGDHTFEGNQENVRLARERDMGLFIISPFDKGGRLYAPSHLLRHLTLPQMEPLEYGCMWLWHHHDHAGFGRVHTIGVGAARPSDLDQAVIAAISSETQESKQSFGVVLKRIEERKRQILGEKWTKNWHLGLPNYSQCVFGGFQIGNIVWLFNCVQVYGVLDFAKERYATLLLNASNWDMKKTWKENVFSSPAFAWMPGTCYDENHDYSEELKDVPEENKLRVLEAMKFVHQWCSPENHRSNFEEKKQEDIDVPLEWQQAYDMRPNVAWPERS</sequence>